<protein>
    <recommendedName>
        <fullName evidence="3 13">Fumarylacetoacetase</fullName>
        <ecNumber evidence="3 13">3.7.1.2</ecNumber>
    </recommendedName>
    <alternativeName>
        <fullName evidence="13">Fumarylacetoacetate hydrolase</fullName>
    </alternativeName>
</protein>
<feature type="domain" description="Fumarylacetoacetase N-terminal" evidence="15">
    <location>
        <begin position="19"/>
        <end position="128"/>
    </location>
</feature>
<comment type="catalytic activity">
    <reaction evidence="13">
        <text>4-fumarylacetoacetate + H2O = acetoacetate + fumarate + H(+)</text>
        <dbReference type="Rhea" id="RHEA:10244"/>
        <dbReference type="ChEBI" id="CHEBI:13705"/>
        <dbReference type="ChEBI" id="CHEBI:15377"/>
        <dbReference type="ChEBI" id="CHEBI:15378"/>
        <dbReference type="ChEBI" id="CHEBI:18034"/>
        <dbReference type="ChEBI" id="CHEBI:29806"/>
        <dbReference type="EC" id="3.7.1.2"/>
    </reaction>
</comment>
<dbReference type="PANTHER" id="PTHR43069">
    <property type="entry name" value="FUMARYLACETOACETASE"/>
    <property type="match status" value="1"/>
</dbReference>
<feature type="binding site" evidence="11">
    <location>
        <position position="363"/>
    </location>
    <ligand>
        <name>substrate</name>
    </ligand>
</feature>
<evidence type="ECO:0000256" key="11">
    <source>
        <dbReference type="PIRSR" id="PIRSR605959-2"/>
    </source>
</evidence>
<dbReference type="GO" id="GO:0004334">
    <property type="term" value="F:fumarylacetoacetase activity"/>
    <property type="evidence" value="ECO:0007669"/>
    <property type="project" value="UniProtKB-UniRule"/>
</dbReference>
<comment type="pathway">
    <text evidence="1 13">Amino-acid degradation; L-phenylalanine degradation; acetoacetate and fumarate from L-phenylalanine: step 6/6.</text>
</comment>
<dbReference type="Pfam" id="PF01557">
    <property type="entry name" value="FAA_hydrolase"/>
    <property type="match status" value="1"/>
</dbReference>
<feature type="binding site" evidence="11">
    <location>
        <position position="152"/>
    </location>
    <ligand>
        <name>substrate</name>
    </ligand>
</feature>
<evidence type="ECO:0000256" key="4">
    <source>
        <dbReference type="ARBA" id="ARBA00022723"/>
    </source>
</evidence>
<feature type="binding site" evidence="11">
    <location>
        <position position="257"/>
    </location>
    <ligand>
        <name>substrate</name>
    </ligand>
</feature>
<feature type="binding site" evidence="11">
    <location>
        <position position="253"/>
    </location>
    <ligand>
        <name>substrate</name>
    </ligand>
</feature>
<evidence type="ECO:0000256" key="13">
    <source>
        <dbReference type="RuleBase" id="RU366008"/>
    </source>
</evidence>
<dbReference type="GO" id="GO:0006559">
    <property type="term" value="P:L-phenylalanine catabolic process"/>
    <property type="evidence" value="ECO:0007669"/>
    <property type="project" value="UniProtKB-UniRule"/>
</dbReference>
<evidence type="ECO:0000256" key="12">
    <source>
        <dbReference type="PIRSR" id="PIRSR605959-3"/>
    </source>
</evidence>
<evidence type="ECO:0000256" key="3">
    <source>
        <dbReference type="ARBA" id="ARBA00012094"/>
    </source>
</evidence>
<dbReference type="PANTHER" id="PTHR43069:SF2">
    <property type="entry name" value="FUMARYLACETOACETASE"/>
    <property type="match status" value="1"/>
</dbReference>
<dbReference type="SUPFAM" id="SSF63433">
    <property type="entry name" value="Fumarylacetoacetate hydrolase, FAH, N-terminal domain"/>
    <property type="match status" value="1"/>
</dbReference>
<reference evidence="16 17" key="1">
    <citation type="journal article" date="2020" name="Phytopathology">
        <title>Genome Sequence Resources of Colletotrichum truncatum, C. plurivorum, C. musicola, and C. sojae: Four Species Pathogenic to Soybean (Glycine max).</title>
        <authorList>
            <person name="Rogerio F."/>
            <person name="Boufleur T.R."/>
            <person name="Ciampi-Guillardi M."/>
            <person name="Sukno S.A."/>
            <person name="Thon M.R."/>
            <person name="Massola Junior N.S."/>
            <person name="Baroncelli R."/>
        </authorList>
    </citation>
    <scope>NUCLEOTIDE SEQUENCE [LARGE SCALE GENOMIC DNA]</scope>
    <source>
        <strain evidence="16 17">LFN0009</strain>
    </source>
</reference>
<evidence type="ECO:0000313" key="17">
    <source>
        <dbReference type="Proteomes" id="UP000652219"/>
    </source>
</evidence>
<dbReference type="SUPFAM" id="SSF56529">
    <property type="entry name" value="FAH"/>
    <property type="match status" value="1"/>
</dbReference>
<evidence type="ECO:0000256" key="1">
    <source>
        <dbReference type="ARBA" id="ARBA00004782"/>
    </source>
</evidence>
<feature type="binding site" evidence="12">
    <location>
        <position position="246"/>
    </location>
    <ligand>
        <name>Mg(2+)</name>
        <dbReference type="ChEBI" id="CHEBI:18420"/>
    </ligand>
</feature>
<comment type="cofactor">
    <cofactor evidence="13">
        <name>Mg(2+)</name>
        <dbReference type="ChEBI" id="CHEBI:18420"/>
    </cofactor>
    <cofactor evidence="13">
        <name>Ca(2+)</name>
        <dbReference type="ChEBI" id="CHEBI:29108"/>
    </cofactor>
</comment>
<gene>
    <name evidence="16" type="ORF">CSOJ01_10819</name>
</gene>
<feature type="binding site" evidence="12">
    <location>
        <position position="214"/>
    </location>
    <ligand>
        <name>Ca(2+)</name>
        <dbReference type="ChEBI" id="CHEBI:29108"/>
    </ligand>
</feature>
<dbReference type="AlphaFoldDB" id="A0A8H6IZL0"/>
<dbReference type="GO" id="GO:0006572">
    <property type="term" value="P:L-tyrosine catabolic process"/>
    <property type="evidence" value="ECO:0007669"/>
    <property type="project" value="UniProtKB-UniRule"/>
</dbReference>
<evidence type="ECO:0000256" key="7">
    <source>
        <dbReference type="ARBA" id="ARBA00022842"/>
    </source>
</evidence>
<dbReference type="Gene3D" id="2.30.30.230">
    <property type="entry name" value="Fumarylacetoacetase, N-terminal domain"/>
    <property type="match status" value="1"/>
</dbReference>
<keyword evidence="4 12" id="KW-0479">Metal-binding</keyword>
<feature type="binding site" evidence="12">
    <location>
        <position position="270"/>
    </location>
    <ligand>
        <name>Mg(2+)</name>
        <dbReference type="ChEBI" id="CHEBI:18420"/>
    </ligand>
</feature>
<evidence type="ECO:0000259" key="14">
    <source>
        <dbReference type="Pfam" id="PF01557"/>
    </source>
</evidence>
<dbReference type="Proteomes" id="UP000652219">
    <property type="component" value="Unassembled WGS sequence"/>
</dbReference>
<comment type="caution">
    <text evidence="16">The sequence shown here is derived from an EMBL/GenBank/DDBJ whole genome shotgun (WGS) entry which is preliminary data.</text>
</comment>
<dbReference type="Pfam" id="PF09298">
    <property type="entry name" value="FAA_hydrolase_N"/>
    <property type="match status" value="1"/>
</dbReference>
<keyword evidence="9 13" id="KW-0585">Phenylalanine catabolism</keyword>
<keyword evidence="8 13" id="KW-0828">Tyrosine catabolism</keyword>
<dbReference type="FunFam" id="3.90.850.10:FF:000009">
    <property type="entry name" value="Fumarylacetoacetase"/>
    <property type="match status" value="1"/>
</dbReference>
<organism evidence="16 17">
    <name type="scientific">Colletotrichum sojae</name>
    <dbReference type="NCBI Taxonomy" id="2175907"/>
    <lineage>
        <taxon>Eukaryota</taxon>
        <taxon>Fungi</taxon>
        <taxon>Dikarya</taxon>
        <taxon>Ascomycota</taxon>
        <taxon>Pezizomycotina</taxon>
        <taxon>Sordariomycetes</taxon>
        <taxon>Hypocreomycetidae</taxon>
        <taxon>Glomerellales</taxon>
        <taxon>Glomerellaceae</taxon>
        <taxon>Colletotrichum</taxon>
        <taxon>Colletotrichum orchidearum species complex</taxon>
    </lineage>
</organism>
<feature type="binding site" evidence="12">
    <location>
        <position position="212"/>
    </location>
    <ligand>
        <name>Ca(2+)</name>
        <dbReference type="ChEBI" id="CHEBI:29108"/>
    </ligand>
</feature>
<keyword evidence="7 12" id="KW-0460">Magnesium</keyword>
<dbReference type="EC" id="3.7.1.2" evidence="3 13"/>
<feature type="active site" description="Proton acceptor" evidence="10">
    <location>
        <position position="143"/>
    </location>
</feature>
<dbReference type="InterPro" id="IPR011234">
    <property type="entry name" value="Fumarylacetoacetase-like_C"/>
</dbReference>
<evidence type="ECO:0000256" key="8">
    <source>
        <dbReference type="ARBA" id="ARBA00022878"/>
    </source>
</evidence>
<feature type="binding site" evidence="12">
    <location>
        <position position="136"/>
    </location>
    <ligand>
        <name>Ca(2+)</name>
        <dbReference type="ChEBI" id="CHEBI:29108"/>
    </ligand>
</feature>
<name>A0A8H6IZL0_9PEZI</name>
<feature type="binding site" evidence="11">
    <location>
        <position position="138"/>
    </location>
    <ligand>
        <name>substrate</name>
    </ligand>
</feature>
<evidence type="ECO:0000313" key="16">
    <source>
        <dbReference type="EMBL" id="KAF6803578.1"/>
    </source>
</evidence>
<proteinExistence type="inferred from homology"/>
<comment type="similarity">
    <text evidence="2 13">Belongs to the FAH family.</text>
</comment>
<dbReference type="NCBIfam" id="TIGR01266">
    <property type="entry name" value="fum_ac_acetase"/>
    <property type="match status" value="1"/>
</dbReference>
<keyword evidence="6 12" id="KW-0106">Calcium</keyword>
<evidence type="ECO:0000256" key="10">
    <source>
        <dbReference type="PIRSR" id="PIRSR605959-1"/>
    </source>
</evidence>
<keyword evidence="5 13" id="KW-0378">Hydrolase</keyword>
<keyword evidence="17" id="KW-1185">Reference proteome</keyword>
<evidence type="ECO:0000256" key="6">
    <source>
        <dbReference type="ARBA" id="ARBA00022837"/>
    </source>
</evidence>
<dbReference type="FunFam" id="2.30.30.230:FF:000001">
    <property type="entry name" value="Fumarylacetoacetase"/>
    <property type="match status" value="1"/>
</dbReference>
<dbReference type="InterPro" id="IPR005959">
    <property type="entry name" value="Fumarylacetoacetase"/>
</dbReference>
<accession>A0A8H6IZL0</accession>
<dbReference type="InterPro" id="IPR036663">
    <property type="entry name" value="Fumarylacetoacetase_C_sf"/>
</dbReference>
<evidence type="ECO:0000259" key="15">
    <source>
        <dbReference type="Pfam" id="PF09298"/>
    </source>
</evidence>
<sequence>MAPQPSWLDISPESHFSLANIPFGIISTKSDPSPRPAVAIGTHALDLKAFAEAGGFRSLSSIQQHIAVFSSPTLNDFAALGRAAHREVRKHLQSIFAKDTPHAGLLKDNADLRQAALVPLSDVQSHLPLAIGDYTDFYAGKNHAYNVGVLFRGPANALQPNYVHLPVAYHGRASSVVVSGTPIRRPWGQILRDPKAEPKVPVLAPCERLDIELEMGMFICRENKLGEPVPVDKAEEHVFGYVLMNDWSARDIQAWEYVPLGPFTSKNLGTSISPWAVLADALEGCKTAGIANDTELQPYLREGKKDNVLGIELEVDLITAKDNKTTISRTNSKNLLWSWPQMIAHHTITGCNLRPGDLLGSGTISGTESGTEGSILEQTQGGKQAVKLTGGEERKFLQDGDTVIIRGWAGEKGALVGFGEVSGKIEAALPLF</sequence>
<dbReference type="UniPathway" id="UPA00139">
    <property type="reaction ID" value="UER00341"/>
</dbReference>
<evidence type="ECO:0000256" key="2">
    <source>
        <dbReference type="ARBA" id="ARBA00010211"/>
    </source>
</evidence>
<dbReference type="GO" id="GO:0046872">
    <property type="term" value="F:metal ion binding"/>
    <property type="evidence" value="ECO:0007669"/>
    <property type="project" value="UniProtKB-UniRule"/>
</dbReference>
<feature type="domain" description="Fumarylacetoacetase-like C-terminal" evidence="14">
    <location>
        <begin position="136"/>
        <end position="406"/>
    </location>
</feature>
<evidence type="ECO:0000256" key="9">
    <source>
        <dbReference type="ARBA" id="ARBA00023232"/>
    </source>
</evidence>
<feature type="binding site" evidence="12">
    <location>
        <position position="266"/>
    </location>
    <ligand>
        <name>Mg(2+)</name>
        <dbReference type="ChEBI" id="CHEBI:18420"/>
    </ligand>
</feature>
<evidence type="ECO:0000256" key="5">
    <source>
        <dbReference type="ARBA" id="ARBA00022801"/>
    </source>
</evidence>
<dbReference type="GO" id="GO:1902000">
    <property type="term" value="P:homogentisate catabolic process"/>
    <property type="evidence" value="ECO:0007669"/>
    <property type="project" value="TreeGrafter"/>
</dbReference>
<feature type="binding site" evidence="12">
    <location>
        <position position="246"/>
    </location>
    <ligand>
        <name>Ca(2+)</name>
        <dbReference type="ChEBI" id="CHEBI:29108"/>
    </ligand>
</feature>
<dbReference type="Gene3D" id="3.90.850.10">
    <property type="entry name" value="Fumarylacetoacetase-like, C-terminal domain"/>
    <property type="match status" value="1"/>
</dbReference>
<dbReference type="InterPro" id="IPR015377">
    <property type="entry name" value="Fumarylacetoacetase_N"/>
</dbReference>
<dbReference type="InterPro" id="IPR036462">
    <property type="entry name" value="Fumarylacetoacetase_N_sf"/>
</dbReference>
<dbReference type="EMBL" id="WIGN01000234">
    <property type="protein sequence ID" value="KAF6803578.1"/>
    <property type="molecule type" value="Genomic_DNA"/>
</dbReference>